<comment type="caution">
    <text evidence="1">The sequence shown here is derived from an EMBL/GenBank/DDBJ whole genome shotgun (WGS) entry which is preliminary data.</text>
</comment>
<reference evidence="1" key="1">
    <citation type="submission" date="2023-11" db="EMBL/GenBank/DDBJ databases">
        <title>Genome assemblies of two species of porcelain crab, Petrolisthes cinctipes and Petrolisthes manimaculis (Anomura: Porcellanidae).</title>
        <authorList>
            <person name="Angst P."/>
        </authorList>
    </citation>
    <scope>NUCLEOTIDE SEQUENCE</scope>
    <source>
        <strain evidence="1">PB745_02</strain>
        <tissue evidence="1">Gill</tissue>
    </source>
</reference>
<dbReference type="Proteomes" id="UP001292094">
    <property type="component" value="Unassembled WGS sequence"/>
</dbReference>
<proteinExistence type="predicted"/>
<keyword evidence="2" id="KW-1185">Reference proteome</keyword>
<gene>
    <name evidence="1" type="ORF">Pmani_018789</name>
</gene>
<protein>
    <recommendedName>
        <fullName evidence="3">Endonuclease/exonuclease/phosphatase domain-containing protein</fullName>
    </recommendedName>
</protein>
<accession>A0AAE1PM64</accession>
<organism evidence="1 2">
    <name type="scientific">Petrolisthes manimaculis</name>
    <dbReference type="NCBI Taxonomy" id="1843537"/>
    <lineage>
        <taxon>Eukaryota</taxon>
        <taxon>Metazoa</taxon>
        <taxon>Ecdysozoa</taxon>
        <taxon>Arthropoda</taxon>
        <taxon>Crustacea</taxon>
        <taxon>Multicrustacea</taxon>
        <taxon>Malacostraca</taxon>
        <taxon>Eumalacostraca</taxon>
        <taxon>Eucarida</taxon>
        <taxon>Decapoda</taxon>
        <taxon>Pleocyemata</taxon>
        <taxon>Anomura</taxon>
        <taxon>Galatheoidea</taxon>
        <taxon>Porcellanidae</taxon>
        <taxon>Petrolisthes</taxon>
    </lineage>
</organism>
<evidence type="ECO:0008006" key="3">
    <source>
        <dbReference type="Google" id="ProtNLM"/>
    </source>
</evidence>
<evidence type="ECO:0000313" key="2">
    <source>
        <dbReference type="Proteomes" id="UP001292094"/>
    </source>
</evidence>
<sequence>MNSSWGAWSVALRRNAPRSSSSSIKVNWVCNGCAEIFCETPTKNSDKIDELKAEMKELKEMVMKGFAEMRGEVKSVVKKSSDEVGVVVEEAVREGVTSAVTSERDKMVTEVKAELRSLPAKIADTKDIKLKKQYSEIVSNKPNTMQAVIIKPKHDSCALDTEEITSVLKNIPVISMKTNKENLTKLILPTETARNKALEALEGSNTLTNTHDIQNEKRLKPKITIPYIPDIIEDSEIVQSILEKNPYITELIDQENEVKLLFTKPGCLTENFVSVLEKISVQVKMMGNPEPSVIINGDFNLPNANWHELSIYWGSLADRLQANALFNMVDCPMLTGTS</sequence>
<name>A0AAE1PM64_9EUCA</name>
<dbReference type="AlphaFoldDB" id="A0AAE1PM64"/>
<dbReference type="EMBL" id="JAWZYT010001733">
    <property type="protein sequence ID" value="KAK4309592.1"/>
    <property type="molecule type" value="Genomic_DNA"/>
</dbReference>
<evidence type="ECO:0000313" key="1">
    <source>
        <dbReference type="EMBL" id="KAK4309592.1"/>
    </source>
</evidence>